<name>A0A832YWV8_9EURY</name>
<protein>
    <recommendedName>
        <fullName evidence="4">Energy-converting hydrogenase B, subunit G</fullName>
    </recommendedName>
</protein>
<organism evidence="2 3">
    <name type="scientific">Methanothermococcus okinawensis</name>
    <dbReference type="NCBI Taxonomy" id="155863"/>
    <lineage>
        <taxon>Archaea</taxon>
        <taxon>Methanobacteriati</taxon>
        <taxon>Methanobacteriota</taxon>
        <taxon>Methanomada group</taxon>
        <taxon>Methanococci</taxon>
        <taxon>Methanococcales</taxon>
        <taxon>Methanococcaceae</taxon>
        <taxon>Methanothermococcus</taxon>
    </lineage>
</organism>
<gene>
    <name evidence="2" type="ORF">EYG76_02865</name>
</gene>
<feature type="transmembrane region" description="Helical" evidence="1">
    <location>
        <begin position="82"/>
        <end position="101"/>
    </location>
</feature>
<feature type="transmembrane region" description="Helical" evidence="1">
    <location>
        <begin position="21"/>
        <end position="43"/>
    </location>
</feature>
<dbReference type="Proteomes" id="UP000605144">
    <property type="component" value="Unassembled WGS sequence"/>
</dbReference>
<evidence type="ECO:0000313" key="2">
    <source>
        <dbReference type="EMBL" id="HIP17230.1"/>
    </source>
</evidence>
<keyword evidence="1" id="KW-0472">Membrane</keyword>
<proteinExistence type="predicted"/>
<evidence type="ECO:0000313" key="3">
    <source>
        <dbReference type="Proteomes" id="UP000605144"/>
    </source>
</evidence>
<evidence type="ECO:0000256" key="1">
    <source>
        <dbReference type="SAM" id="Phobius"/>
    </source>
</evidence>
<sequence>MKYDEFKREMEKEGTGDSMSVGAGLTGEIILYGSLVMVMFLLSRVFSEVLLAIVGISIIGIGISTMPLIFKFKEENSNQMNIQLFWISIFVGVLSVALYLAK</sequence>
<dbReference type="EMBL" id="DQSV01000055">
    <property type="protein sequence ID" value="HIP17230.1"/>
    <property type="molecule type" value="Genomic_DNA"/>
</dbReference>
<comment type="caution">
    <text evidence="2">The sequence shown here is derived from an EMBL/GenBank/DDBJ whole genome shotgun (WGS) entry which is preliminary data.</text>
</comment>
<keyword evidence="1" id="KW-0812">Transmembrane</keyword>
<accession>A0A832YWV8</accession>
<evidence type="ECO:0008006" key="4">
    <source>
        <dbReference type="Google" id="ProtNLM"/>
    </source>
</evidence>
<feature type="transmembrane region" description="Helical" evidence="1">
    <location>
        <begin position="49"/>
        <end position="70"/>
    </location>
</feature>
<reference evidence="2" key="1">
    <citation type="journal article" date="2020" name="ISME J.">
        <title>Gammaproteobacteria mediating utilization of methyl-, sulfur- and petroleum organic compounds in deep ocean hydrothermal plumes.</title>
        <authorList>
            <person name="Zhou Z."/>
            <person name="Liu Y."/>
            <person name="Pan J."/>
            <person name="Cron B.R."/>
            <person name="Toner B.M."/>
            <person name="Anantharaman K."/>
            <person name="Breier J.A."/>
            <person name="Dick G.J."/>
            <person name="Li M."/>
        </authorList>
    </citation>
    <scope>NUCLEOTIDE SEQUENCE</scope>
    <source>
        <strain evidence="2">SZUA-1385</strain>
    </source>
</reference>
<keyword evidence="1" id="KW-1133">Transmembrane helix</keyword>
<dbReference type="AlphaFoldDB" id="A0A832YWV8"/>